<reference evidence="1 2" key="1">
    <citation type="submission" date="2024-01" db="EMBL/GenBank/DDBJ databases">
        <title>The genomes of 5 underutilized Papilionoideae crops provide insights into root nodulation and disease resistanc.</title>
        <authorList>
            <person name="Jiang F."/>
        </authorList>
    </citation>
    <scope>NUCLEOTIDE SEQUENCE [LARGE SCALE GENOMIC DNA]</scope>
    <source>
        <strain evidence="1">DUOXIRENSHENG_FW03</strain>
        <tissue evidence="1">Leaves</tissue>
    </source>
</reference>
<comment type="caution">
    <text evidence="1">The sequence shown here is derived from an EMBL/GenBank/DDBJ whole genome shotgun (WGS) entry which is preliminary data.</text>
</comment>
<dbReference type="InterPro" id="IPR002160">
    <property type="entry name" value="Prot_inh_Kunz-lg"/>
</dbReference>
<dbReference type="Gene3D" id="2.80.10.50">
    <property type="match status" value="1"/>
</dbReference>
<dbReference type="InterPro" id="IPR011065">
    <property type="entry name" value="Kunitz_inhibitor_STI-like_sf"/>
</dbReference>
<dbReference type="GO" id="GO:0004866">
    <property type="term" value="F:endopeptidase inhibitor activity"/>
    <property type="evidence" value="ECO:0007669"/>
    <property type="project" value="InterPro"/>
</dbReference>
<evidence type="ECO:0000313" key="1">
    <source>
        <dbReference type="EMBL" id="KAK7395533.1"/>
    </source>
</evidence>
<proteinExistence type="predicted"/>
<dbReference type="EMBL" id="JAYMYS010000004">
    <property type="protein sequence ID" value="KAK7395533.1"/>
    <property type="molecule type" value="Genomic_DNA"/>
</dbReference>
<organism evidence="1 2">
    <name type="scientific">Psophocarpus tetragonolobus</name>
    <name type="common">Winged bean</name>
    <name type="synonym">Dolichos tetragonolobus</name>
    <dbReference type="NCBI Taxonomy" id="3891"/>
    <lineage>
        <taxon>Eukaryota</taxon>
        <taxon>Viridiplantae</taxon>
        <taxon>Streptophyta</taxon>
        <taxon>Embryophyta</taxon>
        <taxon>Tracheophyta</taxon>
        <taxon>Spermatophyta</taxon>
        <taxon>Magnoliopsida</taxon>
        <taxon>eudicotyledons</taxon>
        <taxon>Gunneridae</taxon>
        <taxon>Pentapetalae</taxon>
        <taxon>rosids</taxon>
        <taxon>fabids</taxon>
        <taxon>Fabales</taxon>
        <taxon>Fabaceae</taxon>
        <taxon>Papilionoideae</taxon>
        <taxon>50 kb inversion clade</taxon>
        <taxon>NPAAA clade</taxon>
        <taxon>indigoferoid/millettioid clade</taxon>
        <taxon>Phaseoleae</taxon>
        <taxon>Psophocarpus</taxon>
    </lineage>
</organism>
<dbReference type="Pfam" id="PF00197">
    <property type="entry name" value="Kunitz_legume"/>
    <property type="match status" value="1"/>
</dbReference>
<dbReference type="AlphaFoldDB" id="A0AAN9XKH0"/>
<sequence length="140" mass="15355">MKEQVLGRGLPVQFISRLKIATLSEGDLLTVRFPLVPWCAPTPSQWTVLRGSNEVKLSGYNNTVSGRFKVVKGTFQNSYTLSFCPLVGICRRVGGPYFGGSGNLVVGAKANVMQFRFQKLTGHLGDEVPVLAMKNYVSEE</sequence>
<dbReference type="Proteomes" id="UP001386955">
    <property type="component" value="Unassembled WGS sequence"/>
</dbReference>
<evidence type="ECO:0000313" key="2">
    <source>
        <dbReference type="Proteomes" id="UP001386955"/>
    </source>
</evidence>
<dbReference type="SUPFAM" id="SSF50386">
    <property type="entry name" value="STI-like"/>
    <property type="match status" value="1"/>
</dbReference>
<protein>
    <submittedName>
        <fullName evidence="1">Uncharacterized protein</fullName>
    </submittedName>
</protein>
<keyword evidence="2" id="KW-1185">Reference proteome</keyword>
<name>A0AAN9XKH0_PSOTE</name>
<gene>
    <name evidence="1" type="ORF">VNO78_16094</name>
</gene>
<accession>A0AAN9XKH0</accession>